<proteinExistence type="predicted"/>
<reference evidence="1" key="1">
    <citation type="submission" date="2022-03" db="EMBL/GenBank/DDBJ databases">
        <authorList>
            <person name="Sayadi A."/>
        </authorList>
    </citation>
    <scope>NUCLEOTIDE SEQUENCE</scope>
</reference>
<name>A0A9P0K8C7_ACAOB</name>
<comment type="caution">
    <text evidence="1">The sequence shown here is derived from an EMBL/GenBank/DDBJ whole genome shotgun (WGS) entry which is preliminary data.</text>
</comment>
<organism evidence="1 2">
    <name type="scientific">Acanthoscelides obtectus</name>
    <name type="common">Bean weevil</name>
    <name type="synonym">Bruchus obtectus</name>
    <dbReference type="NCBI Taxonomy" id="200917"/>
    <lineage>
        <taxon>Eukaryota</taxon>
        <taxon>Metazoa</taxon>
        <taxon>Ecdysozoa</taxon>
        <taxon>Arthropoda</taxon>
        <taxon>Hexapoda</taxon>
        <taxon>Insecta</taxon>
        <taxon>Pterygota</taxon>
        <taxon>Neoptera</taxon>
        <taxon>Endopterygota</taxon>
        <taxon>Coleoptera</taxon>
        <taxon>Polyphaga</taxon>
        <taxon>Cucujiformia</taxon>
        <taxon>Chrysomeloidea</taxon>
        <taxon>Chrysomelidae</taxon>
        <taxon>Bruchinae</taxon>
        <taxon>Bruchini</taxon>
        <taxon>Acanthoscelides</taxon>
    </lineage>
</organism>
<gene>
    <name evidence="1" type="ORF">ACAOBT_LOCUS8396</name>
</gene>
<keyword evidence="2" id="KW-1185">Reference proteome</keyword>
<dbReference type="EMBL" id="CAKOFQ010006764">
    <property type="protein sequence ID" value="CAH1969410.1"/>
    <property type="molecule type" value="Genomic_DNA"/>
</dbReference>
<dbReference type="AlphaFoldDB" id="A0A9P0K8C7"/>
<evidence type="ECO:0000313" key="2">
    <source>
        <dbReference type="Proteomes" id="UP001152888"/>
    </source>
</evidence>
<sequence>MFREMLLNLQKLKSLTTEYILEKSSRMVSAYEDVLENLGGAVCRDVATVIHSKKQEPLEQQFFKLLLNNSLESCFQTYKFPSVFTCLS</sequence>
<dbReference type="Proteomes" id="UP001152888">
    <property type="component" value="Unassembled WGS sequence"/>
</dbReference>
<evidence type="ECO:0000313" key="1">
    <source>
        <dbReference type="EMBL" id="CAH1969410.1"/>
    </source>
</evidence>
<protein>
    <submittedName>
        <fullName evidence="1">Uncharacterized protein</fullName>
    </submittedName>
</protein>
<accession>A0A9P0K8C7</accession>